<accession>A0ABV6YUY4</accession>
<name>A0ABV6YUY4_UNCC1</name>
<dbReference type="GO" id="GO:0052621">
    <property type="term" value="F:diguanylate cyclase activity"/>
    <property type="evidence" value="ECO:0007669"/>
    <property type="project" value="UniProtKB-EC"/>
</dbReference>
<dbReference type="PANTHER" id="PTHR45138:SF9">
    <property type="entry name" value="DIGUANYLATE CYCLASE DGCM-RELATED"/>
    <property type="match status" value="1"/>
</dbReference>
<dbReference type="Gene3D" id="3.30.70.270">
    <property type="match status" value="1"/>
</dbReference>
<keyword evidence="9" id="KW-1185">Reference proteome</keyword>
<dbReference type="SMART" id="SM00028">
    <property type="entry name" value="TPR"/>
    <property type="match status" value="10"/>
</dbReference>
<dbReference type="EC" id="2.7.7.65" evidence="8"/>
<evidence type="ECO:0000259" key="7">
    <source>
        <dbReference type="PROSITE" id="PS50887"/>
    </source>
</evidence>
<dbReference type="InterPro" id="IPR029787">
    <property type="entry name" value="Nucleotide_cyclase"/>
</dbReference>
<dbReference type="InterPro" id="IPR019734">
    <property type="entry name" value="TPR_rpt"/>
</dbReference>
<dbReference type="InterPro" id="IPR029016">
    <property type="entry name" value="GAF-like_dom_sf"/>
</dbReference>
<dbReference type="SMART" id="SM00267">
    <property type="entry name" value="GGDEF"/>
    <property type="match status" value="1"/>
</dbReference>
<reference evidence="8 9" key="1">
    <citation type="submission" date="2024-09" db="EMBL/GenBank/DDBJ databases">
        <title>Laminarin stimulates single cell rates of sulfate reduction while oxygen inhibits transcriptomic activity in coastal marine sediment.</title>
        <authorList>
            <person name="Lindsay M."/>
            <person name="Orcutt B."/>
            <person name="Emerson D."/>
            <person name="Stepanauskas R."/>
            <person name="D'Angelo T."/>
        </authorList>
    </citation>
    <scope>NUCLEOTIDE SEQUENCE [LARGE SCALE GENOMIC DNA]</scope>
    <source>
        <strain evidence="8">SAG AM-311-K15</strain>
    </source>
</reference>
<dbReference type="SUPFAM" id="SSF52540">
    <property type="entry name" value="P-loop containing nucleoside triphosphate hydrolases"/>
    <property type="match status" value="1"/>
</dbReference>
<dbReference type="InterPro" id="IPR050469">
    <property type="entry name" value="Diguanylate_Cyclase"/>
</dbReference>
<dbReference type="EMBL" id="JBHPBY010000071">
    <property type="protein sequence ID" value="MFC1850015.1"/>
    <property type="molecule type" value="Genomic_DNA"/>
</dbReference>
<feature type="domain" description="GGDEF" evidence="7">
    <location>
        <begin position="1452"/>
        <end position="1582"/>
    </location>
</feature>
<comment type="caution">
    <text evidence="8">The sequence shown here is derived from an EMBL/GenBank/DDBJ whole genome shotgun (WGS) entry which is preliminary data.</text>
</comment>
<dbReference type="InterPro" id="IPR027417">
    <property type="entry name" value="P-loop_NTPase"/>
</dbReference>
<evidence type="ECO:0000259" key="6">
    <source>
        <dbReference type="PROSITE" id="PS50011"/>
    </source>
</evidence>
<dbReference type="Pfam" id="PF00990">
    <property type="entry name" value="GGDEF"/>
    <property type="match status" value="1"/>
</dbReference>
<proteinExistence type="predicted"/>
<gene>
    <name evidence="8" type="ORF">ACFL27_07480</name>
</gene>
<dbReference type="InterPro" id="IPR017441">
    <property type="entry name" value="Protein_kinase_ATP_BS"/>
</dbReference>
<dbReference type="PROSITE" id="PS50887">
    <property type="entry name" value="GGDEF"/>
    <property type="match status" value="1"/>
</dbReference>
<dbReference type="Pfam" id="PF13191">
    <property type="entry name" value="AAA_16"/>
    <property type="match status" value="1"/>
</dbReference>
<dbReference type="Pfam" id="PF13424">
    <property type="entry name" value="TPR_12"/>
    <property type="match status" value="3"/>
</dbReference>
<organism evidence="8 9">
    <name type="scientific">candidate division CSSED10-310 bacterium</name>
    <dbReference type="NCBI Taxonomy" id="2855610"/>
    <lineage>
        <taxon>Bacteria</taxon>
        <taxon>Bacteria division CSSED10-310</taxon>
    </lineage>
</organism>
<dbReference type="PROSITE" id="PS50005">
    <property type="entry name" value="TPR"/>
    <property type="match status" value="1"/>
</dbReference>
<evidence type="ECO:0000256" key="5">
    <source>
        <dbReference type="PROSITE-ProRule" id="PRU10141"/>
    </source>
</evidence>
<feature type="domain" description="Protein kinase" evidence="6">
    <location>
        <begin position="10"/>
        <end position="266"/>
    </location>
</feature>
<dbReference type="SUPFAM" id="SSF48452">
    <property type="entry name" value="TPR-like"/>
    <property type="match status" value="4"/>
</dbReference>
<dbReference type="InterPro" id="IPR041664">
    <property type="entry name" value="AAA_16"/>
</dbReference>
<dbReference type="InterPro" id="IPR000160">
    <property type="entry name" value="GGDEF_dom"/>
</dbReference>
<evidence type="ECO:0000313" key="8">
    <source>
        <dbReference type="EMBL" id="MFC1850015.1"/>
    </source>
</evidence>
<feature type="binding site" evidence="5">
    <location>
        <position position="39"/>
    </location>
    <ligand>
        <name>ATP</name>
        <dbReference type="ChEBI" id="CHEBI:30616"/>
    </ligand>
</feature>
<keyword evidence="8" id="KW-0548">Nucleotidyltransferase</keyword>
<sequence>MHNDVIDRRYRIVEELGRGGMGIVYKVHDVVRNCQLALKTLPTIFQKTDFQKRFKNEFITNVSLKHLNLIEVFDFGTDENQIPYFTMEFIPGWNLRTFPYIQDMKTILPLVIQVCHALDYVHSRGLVHRDIKPTNILVFQDPENQQYKVKITDFGLATNKLEVSTVSPSGTLAFMAPEVLNGEQIDQLSDVYAFGVVLYHVMTGSFPFISDDAHITLKERLHAPVIEPKSFNPTIPEALNALILKCLQYKKTDRFHSFTEIRERLVEILTPDEEIPSVQVAGKELFHSHFIGRTLELEKLKGEFEKLLAGTSSIIAIDGETGIGKSRLLRECKYYVQVKHHLVVMTQFGPSLKTSGLPLTHLIESLAFFVAARKKELIQDYLPYLKTIIPHICESIQVKPISDLACLDPQAEKVRLYTGLLDFFQTVSQDFPIVLILEDLHYASQDELDFLETLLTRLEQSKVLCIFSNTRDFAISNPLFCQFLDHLKENPFFKRIIMRRFDCAHTRQLICSIVGDIQSEDKLCELIHAKTEGNPLYVREYLQHLVNEGGLIWNKQTWNFIPDETRKIPVPESIQEMLKLRIERLSREQLHIIQSFAVYGREFDLQIIRKAFDLSPSELRAHMHQLILQGFIEILPAVSGEYFSFTHSIYREIIYQQTPVQKRKKLHLFIARILEKNYEKKSPIPVGTIALHYLNGGNFDRGIPYAFQDAQYQLSIYSYTKAAFFFNEIINYLRYSKSEQLKQEFLVKTLTLLREIYSTTGDWDKALLMNKKLRKLAPSDSMKNSCSIQAAQIYFDKGDYKTALRLLTVVHKMLPKNSSSILAGRVKLLKSSILEYRGKSREAIQLCQHAINIFEQKSENDFLADAYNSLGTMYQSLGQVQKSIKWFIKSLKMRRKRKNRFGEAASLNNVSLAFQDMGLFSAAIKFCHKSIDLNKDIGNLRSLANNYSNLANIYYDLDAYDLMLENQIQGLKIYEAIKDIRGQATAFNNLGIANQMIGEFEEAHNYLLSSLELKKKIGDIPLLISGYNNLGQFFLIIRQFDKALLYHKTAFRLCRRTGNLPLQATTYTFLAEDNLRLGDFVKAERYLEYSLDIARKIQRKDFLYGNYRIEAQLCIIKGEWKKAREAIDNFLEKARRRKSKSAEGIGLRLLSEWCLNQSKFKEAETWFEQSIECFQKIKNQYELALTTKKYGEIIIYPFPEKGKSLLMQALDIFEKLKLDHEIKEIRKQIADIGHKDTRTIQPNRNLQILIEASKAMMSMPDLDRLLNFLIDKALLITGAQRGFLVLLDEKYRLQVKAIRHFTEKEFDENVRFSSTVIQEVLLQQTAIIIPDTMTDDRFHDKSSIIDFDIRSIIGVPLHIPKIHYNLNQLTDESKLSRDIIGVIYLDSQVKQHVFMDYDLNCVITLANDAALAIQNTNLFRLATIDGLTRTYIFRYFQQRLKEELLRASRFRRHLSLLMIDIDYFKAYNDRYGHQAGNLILRSLAMEVKSLLRTSDILCRFGGEEFALIMPETDAPGAMVVAEKVRQKIENLIVNETQVTVSIGVSSFPEHDIKGRGDFIEKSDFALYQAKLLGRNRSVLFNPDDLQVTTEVDKIFIPHSKR</sequence>
<dbReference type="PROSITE" id="PS00108">
    <property type="entry name" value="PROTEIN_KINASE_ST"/>
    <property type="match status" value="1"/>
</dbReference>
<dbReference type="Pfam" id="PF01590">
    <property type="entry name" value="GAF"/>
    <property type="match status" value="1"/>
</dbReference>
<keyword evidence="8" id="KW-0808">Transferase</keyword>
<keyword evidence="3 5" id="KW-0067">ATP-binding</keyword>
<dbReference type="Gene3D" id="3.30.450.40">
    <property type="match status" value="1"/>
</dbReference>
<dbReference type="CDD" id="cd14014">
    <property type="entry name" value="STKc_PknB_like"/>
    <property type="match status" value="1"/>
</dbReference>
<dbReference type="PANTHER" id="PTHR45138">
    <property type="entry name" value="REGULATORY COMPONENTS OF SENSORY TRANSDUCTION SYSTEM"/>
    <property type="match status" value="1"/>
</dbReference>
<protein>
    <submittedName>
        <fullName evidence="8">Diguanylate cyclase</fullName>
        <ecNumber evidence="8">2.7.7.65</ecNumber>
    </submittedName>
</protein>
<dbReference type="InterPro" id="IPR043128">
    <property type="entry name" value="Rev_trsase/Diguanyl_cyclase"/>
</dbReference>
<comment type="subcellular location">
    <subcellularLocation>
        <location evidence="1">Membrane</location>
        <topology evidence="1">Single-pass membrane protein</topology>
    </subcellularLocation>
</comment>
<dbReference type="SUPFAM" id="SSF56112">
    <property type="entry name" value="Protein kinase-like (PK-like)"/>
    <property type="match status" value="1"/>
</dbReference>
<dbReference type="SMART" id="SM00065">
    <property type="entry name" value="GAF"/>
    <property type="match status" value="1"/>
</dbReference>
<dbReference type="SUPFAM" id="SSF55073">
    <property type="entry name" value="Nucleotide cyclase"/>
    <property type="match status" value="1"/>
</dbReference>
<dbReference type="InterPro" id="IPR000719">
    <property type="entry name" value="Prot_kinase_dom"/>
</dbReference>
<dbReference type="Gene3D" id="1.10.510.10">
    <property type="entry name" value="Transferase(Phosphotransferase) domain 1"/>
    <property type="match status" value="1"/>
</dbReference>
<evidence type="ECO:0000256" key="3">
    <source>
        <dbReference type="ARBA" id="ARBA00022840"/>
    </source>
</evidence>
<evidence type="ECO:0000256" key="1">
    <source>
        <dbReference type="ARBA" id="ARBA00004167"/>
    </source>
</evidence>
<evidence type="ECO:0000256" key="4">
    <source>
        <dbReference type="PROSITE-ProRule" id="PRU00339"/>
    </source>
</evidence>
<evidence type="ECO:0000256" key="2">
    <source>
        <dbReference type="ARBA" id="ARBA00022741"/>
    </source>
</evidence>
<dbReference type="InterPro" id="IPR011009">
    <property type="entry name" value="Kinase-like_dom_sf"/>
</dbReference>
<dbReference type="CDD" id="cd01949">
    <property type="entry name" value="GGDEF"/>
    <property type="match status" value="1"/>
</dbReference>
<dbReference type="SMART" id="SM00220">
    <property type="entry name" value="S_TKc"/>
    <property type="match status" value="1"/>
</dbReference>
<keyword evidence="4" id="KW-0802">TPR repeat</keyword>
<keyword evidence="2 5" id="KW-0547">Nucleotide-binding</keyword>
<dbReference type="Gene3D" id="3.40.50.300">
    <property type="entry name" value="P-loop containing nucleotide triphosphate hydrolases"/>
    <property type="match status" value="1"/>
</dbReference>
<feature type="repeat" description="TPR" evidence="4">
    <location>
        <begin position="864"/>
        <end position="897"/>
    </location>
</feature>
<dbReference type="InterPro" id="IPR003018">
    <property type="entry name" value="GAF"/>
</dbReference>
<dbReference type="Pfam" id="PF00069">
    <property type="entry name" value="Pkinase"/>
    <property type="match status" value="1"/>
</dbReference>
<dbReference type="Proteomes" id="UP001594351">
    <property type="component" value="Unassembled WGS sequence"/>
</dbReference>
<dbReference type="SUPFAM" id="SSF55781">
    <property type="entry name" value="GAF domain-like"/>
    <property type="match status" value="1"/>
</dbReference>
<dbReference type="PROSITE" id="PS00107">
    <property type="entry name" value="PROTEIN_KINASE_ATP"/>
    <property type="match status" value="1"/>
</dbReference>
<dbReference type="InterPro" id="IPR008271">
    <property type="entry name" value="Ser/Thr_kinase_AS"/>
</dbReference>
<dbReference type="NCBIfam" id="TIGR00254">
    <property type="entry name" value="GGDEF"/>
    <property type="match status" value="1"/>
</dbReference>
<evidence type="ECO:0000313" key="9">
    <source>
        <dbReference type="Proteomes" id="UP001594351"/>
    </source>
</evidence>
<dbReference type="PROSITE" id="PS50011">
    <property type="entry name" value="PROTEIN_KINASE_DOM"/>
    <property type="match status" value="1"/>
</dbReference>
<dbReference type="Gene3D" id="1.25.40.10">
    <property type="entry name" value="Tetratricopeptide repeat domain"/>
    <property type="match status" value="3"/>
</dbReference>
<dbReference type="Gene3D" id="3.30.200.20">
    <property type="entry name" value="Phosphorylase Kinase, domain 1"/>
    <property type="match status" value="1"/>
</dbReference>
<dbReference type="InterPro" id="IPR011990">
    <property type="entry name" value="TPR-like_helical_dom_sf"/>
</dbReference>